<dbReference type="HOGENOM" id="CLU_2921836_0_0_6"/>
<evidence type="ECO:0000313" key="3">
    <source>
        <dbReference type="Proteomes" id="UP000002412"/>
    </source>
</evidence>
<dbReference type="Proteomes" id="UP000002412">
    <property type="component" value="Chromosome"/>
</dbReference>
<name>A0A0U1QVB2_YERP3</name>
<dbReference type="EMBL" id="CP000720">
    <property type="protein sequence ID" value="ABS46424.1"/>
    <property type="molecule type" value="Genomic_DNA"/>
</dbReference>
<dbReference type="AlphaFoldDB" id="A0A0U1QVB2"/>
<gene>
    <name evidence="2" type="ordered locus">YpsIP31758_1205</name>
</gene>
<protein>
    <submittedName>
        <fullName evidence="2">Uncharacterized protein</fullName>
    </submittedName>
</protein>
<accession>A0A0U1QVB2</accession>
<organism evidence="2 3">
    <name type="scientific">Yersinia pseudotuberculosis serotype O:1b (strain IP 31758)</name>
    <dbReference type="NCBI Taxonomy" id="349747"/>
    <lineage>
        <taxon>Bacteria</taxon>
        <taxon>Pseudomonadati</taxon>
        <taxon>Pseudomonadota</taxon>
        <taxon>Gammaproteobacteria</taxon>
        <taxon>Enterobacterales</taxon>
        <taxon>Yersiniaceae</taxon>
        <taxon>Yersinia</taxon>
    </lineage>
</organism>
<sequence length="61" mass="6947">MVGVEATGSGTVTPGDETTAAGCAKEPELILNNIPAKRQWRFFWPFIIEFLFYMINQRVRQ</sequence>
<proteinExistence type="predicted"/>
<feature type="region of interest" description="Disordered" evidence="1">
    <location>
        <begin position="1"/>
        <end position="20"/>
    </location>
</feature>
<evidence type="ECO:0000313" key="2">
    <source>
        <dbReference type="EMBL" id="ABS46424.1"/>
    </source>
</evidence>
<dbReference type="KEGG" id="ypi:YpsIP31758_1205"/>
<reference evidence="2 3" key="1">
    <citation type="journal article" date="2007" name="PLoS Genet.">
        <title>The complete genome sequence of Yersinia pseudotuberculosis IP31758, the causative agent of Far East scarlet-like fever.</title>
        <authorList>
            <person name="Eppinger M."/>
            <person name="Rosovitz M.J."/>
            <person name="Fricke W.F."/>
            <person name="Rasko D.A."/>
            <person name="Kokorina G."/>
            <person name="Fayolle C."/>
            <person name="Lindler L.E."/>
            <person name="Carniel E."/>
            <person name="Ravel J."/>
        </authorList>
    </citation>
    <scope>NUCLEOTIDE SEQUENCE [LARGE SCALE GENOMIC DNA]</scope>
    <source>
        <strain evidence="2 3">IP 31758</strain>
    </source>
</reference>
<evidence type="ECO:0000256" key="1">
    <source>
        <dbReference type="SAM" id="MobiDB-lite"/>
    </source>
</evidence>